<accession>A0A813MTU0</accession>
<feature type="compositionally biased region" description="Low complexity" evidence="2">
    <location>
        <begin position="116"/>
        <end position="130"/>
    </location>
</feature>
<comment type="caution">
    <text evidence="4">The sequence shown here is derived from an EMBL/GenBank/DDBJ whole genome shotgun (WGS) entry which is preliminary data.</text>
</comment>
<dbReference type="PANTHER" id="PTHR15907">
    <property type="entry name" value="DUF614 FAMILY PROTEIN-RELATED"/>
    <property type="match status" value="1"/>
</dbReference>
<keyword evidence="3" id="KW-1133">Transmembrane helix</keyword>
<keyword evidence="6" id="KW-1185">Reference proteome</keyword>
<evidence type="ECO:0000256" key="1">
    <source>
        <dbReference type="ARBA" id="ARBA00009024"/>
    </source>
</evidence>
<dbReference type="EMBL" id="CAJNOJ010000002">
    <property type="protein sequence ID" value="CAF0727697.1"/>
    <property type="molecule type" value="Genomic_DNA"/>
</dbReference>
<organism evidence="4 7">
    <name type="scientific">Adineta ricciae</name>
    <name type="common">Rotifer</name>
    <dbReference type="NCBI Taxonomy" id="249248"/>
    <lineage>
        <taxon>Eukaryota</taxon>
        <taxon>Metazoa</taxon>
        <taxon>Spiralia</taxon>
        <taxon>Gnathifera</taxon>
        <taxon>Rotifera</taxon>
        <taxon>Eurotatoria</taxon>
        <taxon>Bdelloidea</taxon>
        <taxon>Adinetida</taxon>
        <taxon>Adinetidae</taxon>
        <taxon>Adineta</taxon>
    </lineage>
</organism>
<protein>
    <submittedName>
        <fullName evidence="4">Uncharacterized protein</fullName>
    </submittedName>
</protein>
<dbReference type="Pfam" id="PF04749">
    <property type="entry name" value="PLAC8"/>
    <property type="match status" value="1"/>
</dbReference>
<evidence type="ECO:0000313" key="4">
    <source>
        <dbReference type="EMBL" id="CAF0727697.1"/>
    </source>
</evidence>
<dbReference type="Proteomes" id="UP000663828">
    <property type="component" value="Unassembled WGS sequence"/>
</dbReference>
<gene>
    <name evidence="4" type="ORF">EDS130_LOCUS854</name>
    <name evidence="5" type="ORF">XAT740_LOCUS40444</name>
</gene>
<sequence length="130" mass="14600">MQGTNEWNEKLFDCCNDGKICCYGCCCTPCLFGSNAKKIDGKNCFLMCCLYGLAANFYLCCVPHYFERQKLREKYSLKEDSCGDLPATICCSPCALCQEAREMKSRDDGPSVAHKPNQNQPVVIQQPARE</sequence>
<evidence type="ECO:0000313" key="7">
    <source>
        <dbReference type="Proteomes" id="UP000663852"/>
    </source>
</evidence>
<comment type="similarity">
    <text evidence="1">Belongs to the cornifelin family.</text>
</comment>
<feature type="transmembrane region" description="Helical" evidence="3">
    <location>
        <begin position="44"/>
        <end position="66"/>
    </location>
</feature>
<dbReference type="Proteomes" id="UP000663852">
    <property type="component" value="Unassembled WGS sequence"/>
</dbReference>
<dbReference type="NCBIfam" id="TIGR01571">
    <property type="entry name" value="A_thal_Cys_rich"/>
    <property type="match status" value="1"/>
</dbReference>
<name>A0A813MTU0_ADIRI</name>
<evidence type="ECO:0000256" key="3">
    <source>
        <dbReference type="SAM" id="Phobius"/>
    </source>
</evidence>
<evidence type="ECO:0000256" key="2">
    <source>
        <dbReference type="SAM" id="MobiDB-lite"/>
    </source>
</evidence>
<reference evidence="4" key="1">
    <citation type="submission" date="2021-02" db="EMBL/GenBank/DDBJ databases">
        <authorList>
            <person name="Nowell W R."/>
        </authorList>
    </citation>
    <scope>NUCLEOTIDE SEQUENCE</scope>
</reference>
<keyword evidence="3" id="KW-0812">Transmembrane</keyword>
<evidence type="ECO:0000313" key="6">
    <source>
        <dbReference type="Proteomes" id="UP000663828"/>
    </source>
</evidence>
<evidence type="ECO:0000313" key="5">
    <source>
        <dbReference type="EMBL" id="CAF1515034.1"/>
    </source>
</evidence>
<dbReference type="EMBL" id="CAJNOR010004601">
    <property type="protein sequence ID" value="CAF1515034.1"/>
    <property type="molecule type" value="Genomic_DNA"/>
</dbReference>
<dbReference type="AlphaFoldDB" id="A0A813MTU0"/>
<feature type="region of interest" description="Disordered" evidence="2">
    <location>
        <begin position="106"/>
        <end position="130"/>
    </location>
</feature>
<proteinExistence type="inferred from homology"/>
<dbReference type="InterPro" id="IPR006461">
    <property type="entry name" value="PLAC_motif_containing"/>
</dbReference>
<dbReference type="OrthoDB" id="1045822at2759"/>
<keyword evidence="3" id="KW-0472">Membrane</keyword>